<protein>
    <recommendedName>
        <fullName evidence="3">SRCR domain-containing protein</fullName>
    </recommendedName>
</protein>
<accession>A0ABV0QGX7</accession>
<dbReference type="SMART" id="SM00202">
    <property type="entry name" value="SR"/>
    <property type="match status" value="2"/>
</dbReference>
<keyword evidence="1 2" id="KW-1015">Disulfide bond</keyword>
<name>A0ABV0QGX7_9TELE</name>
<dbReference type="Proteomes" id="UP001434883">
    <property type="component" value="Unassembled WGS sequence"/>
</dbReference>
<dbReference type="PRINTS" id="PR00258">
    <property type="entry name" value="SPERACTRCPTR"/>
</dbReference>
<comment type="caution">
    <text evidence="4">The sequence shown here is derived from an EMBL/GenBank/DDBJ whole genome shotgun (WGS) entry which is preliminary data.</text>
</comment>
<feature type="non-terminal residue" evidence="4">
    <location>
        <position position="1"/>
    </location>
</feature>
<dbReference type="Gene3D" id="3.10.250.10">
    <property type="entry name" value="SRCR-like domain"/>
    <property type="match status" value="3"/>
</dbReference>
<feature type="domain" description="SRCR" evidence="3">
    <location>
        <begin position="132"/>
        <end position="226"/>
    </location>
</feature>
<organism evidence="4 5">
    <name type="scientific">Xenoophorus captivus</name>
    <dbReference type="NCBI Taxonomy" id="1517983"/>
    <lineage>
        <taxon>Eukaryota</taxon>
        <taxon>Metazoa</taxon>
        <taxon>Chordata</taxon>
        <taxon>Craniata</taxon>
        <taxon>Vertebrata</taxon>
        <taxon>Euteleostomi</taxon>
        <taxon>Actinopterygii</taxon>
        <taxon>Neopterygii</taxon>
        <taxon>Teleostei</taxon>
        <taxon>Neoteleostei</taxon>
        <taxon>Acanthomorphata</taxon>
        <taxon>Ovalentaria</taxon>
        <taxon>Atherinomorphae</taxon>
        <taxon>Cyprinodontiformes</taxon>
        <taxon>Goodeidae</taxon>
        <taxon>Xenoophorus</taxon>
    </lineage>
</organism>
<feature type="domain" description="SRCR" evidence="3">
    <location>
        <begin position="2"/>
        <end position="129"/>
    </location>
</feature>
<dbReference type="PANTHER" id="PTHR48071">
    <property type="entry name" value="SRCR DOMAIN-CONTAINING PROTEIN"/>
    <property type="match status" value="1"/>
</dbReference>
<feature type="disulfide bond" evidence="2">
    <location>
        <begin position="54"/>
        <end position="118"/>
    </location>
</feature>
<evidence type="ECO:0000313" key="5">
    <source>
        <dbReference type="Proteomes" id="UP001434883"/>
    </source>
</evidence>
<feature type="disulfide bond" evidence="2">
    <location>
        <begin position="67"/>
        <end position="128"/>
    </location>
</feature>
<sequence>HVRIVNGTNRCNGRVELFHDGRWKRVCSSDWGKEAADVLCSEISCGWPVWGTICDDKWGMQEAAVTCREMKCGNALTVKYKAFFGRGLDQVWLDDIDCTGHEKSLSECPHRGFGEHDCDHHEDAGVVCSETVRLINGTDRCSGRVEVFHNGRWGKICSNSWSPTEAAVLCKELSCGTPKKSQEVFTFGDSTLAGFISRCSGNVSSISQCVVDEHVGRCDGVSVACTGKQAKFS</sequence>
<keyword evidence="5" id="KW-1185">Reference proteome</keyword>
<dbReference type="Pfam" id="PF00530">
    <property type="entry name" value="SRCR"/>
    <property type="match status" value="3"/>
</dbReference>
<dbReference type="EMBL" id="JAHRIN010009750">
    <property type="protein sequence ID" value="MEQ2194813.1"/>
    <property type="molecule type" value="Genomic_DNA"/>
</dbReference>
<dbReference type="PANTHER" id="PTHR48071:SF27">
    <property type="entry name" value="SCAVENGER RECEPTOR CYSTEINE-RICH TYPE 1 PROTEIN M130-LIKE"/>
    <property type="match status" value="1"/>
</dbReference>
<reference evidence="4 5" key="1">
    <citation type="submission" date="2021-06" db="EMBL/GenBank/DDBJ databases">
        <authorList>
            <person name="Palmer J.M."/>
        </authorList>
    </citation>
    <scope>NUCLEOTIDE SEQUENCE [LARGE SCALE GENOMIC DNA]</scope>
    <source>
        <strain evidence="4 5">XC_2019</strain>
        <tissue evidence="4">Muscle</tissue>
    </source>
</reference>
<evidence type="ECO:0000313" key="4">
    <source>
        <dbReference type="EMBL" id="MEQ2194813.1"/>
    </source>
</evidence>
<evidence type="ECO:0000256" key="2">
    <source>
        <dbReference type="PROSITE-ProRule" id="PRU00196"/>
    </source>
</evidence>
<feature type="disulfide bond" evidence="2">
    <location>
        <begin position="98"/>
        <end position="108"/>
    </location>
</feature>
<proteinExistence type="predicted"/>
<gene>
    <name evidence="4" type="ORF">XENOCAPTIV_003366</name>
</gene>
<dbReference type="InterPro" id="IPR001190">
    <property type="entry name" value="SRCR"/>
</dbReference>
<evidence type="ECO:0000259" key="3">
    <source>
        <dbReference type="PROSITE" id="PS50287"/>
    </source>
</evidence>
<dbReference type="InterPro" id="IPR036772">
    <property type="entry name" value="SRCR-like_dom_sf"/>
</dbReference>
<dbReference type="PROSITE" id="PS50287">
    <property type="entry name" value="SRCR_2"/>
    <property type="match status" value="2"/>
</dbReference>
<dbReference type="SUPFAM" id="SSF56487">
    <property type="entry name" value="SRCR-like"/>
    <property type="match status" value="3"/>
</dbReference>
<feature type="disulfide bond" evidence="2">
    <location>
        <begin position="199"/>
        <end position="209"/>
    </location>
</feature>
<evidence type="ECO:0000256" key="1">
    <source>
        <dbReference type="ARBA" id="ARBA00023157"/>
    </source>
</evidence>
<comment type="caution">
    <text evidence="2">Lacks conserved residue(s) required for the propagation of feature annotation.</text>
</comment>